<comment type="caution">
    <text evidence="2">The sequence shown here is derived from an EMBL/GenBank/DDBJ whole genome shotgun (WGS) entry which is preliminary data.</text>
</comment>
<dbReference type="AlphaFoldDB" id="A0A645J5G2"/>
<accession>A0A645J5G2</accession>
<keyword evidence="1" id="KW-0812">Transmembrane</keyword>
<name>A0A645J5G2_9ZZZZ</name>
<keyword evidence="1" id="KW-0472">Membrane</keyword>
<dbReference type="EMBL" id="VSSQ01130993">
    <property type="protein sequence ID" value="MPN58372.1"/>
    <property type="molecule type" value="Genomic_DNA"/>
</dbReference>
<evidence type="ECO:0000313" key="2">
    <source>
        <dbReference type="EMBL" id="MPN58372.1"/>
    </source>
</evidence>
<sequence>MDRFLDKKPVRFVFVSVPALIVYITVGYIVIGLYMLHFPDFTGIDDFLRKINNMCHFERERNGHGSGIFLACFFQLNNILHGG</sequence>
<reference evidence="2" key="1">
    <citation type="submission" date="2019-08" db="EMBL/GenBank/DDBJ databases">
        <authorList>
            <person name="Kucharzyk K."/>
            <person name="Murdoch R.W."/>
            <person name="Higgins S."/>
            <person name="Loffler F."/>
        </authorList>
    </citation>
    <scope>NUCLEOTIDE SEQUENCE</scope>
</reference>
<organism evidence="2">
    <name type="scientific">bioreactor metagenome</name>
    <dbReference type="NCBI Taxonomy" id="1076179"/>
    <lineage>
        <taxon>unclassified sequences</taxon>
        <taxon>metagenomes</taxon>
        <taxon>ecological metagenomes</taxon>
    </lineage>
</organism>
<proteinExistence type="predicted"/>
<feature type="transmembrane region" description="Helical" evidence="1">
    <location>
        <begin position="12"/>
        <end position="36"/>
    </location>
</feature>
<protein>
    <submittedName>
        <fullName evidence="2">Uncharacterized protein</fullName>
    </submittedName>
</protein>
<keyword evidence="1" id="KW-1133">Transmembrane helix</keyword>
<evidence type="ECO:0000256" key="1">
    <source>
        <dbReference type="SAM" id="Phobius"/>
    </source>
</evidence>
<gene>
    <name evidence="2" type="ORF">SDC9_206077</name>
</gene>